<organism evidence="2 3">
    <name type="scientific">Vitis vinifera</name>
    <name type="common">Grape</name>
    <dbReference type="NCBI Taxonomy" id="29760"/>
    <lineage>
        <taxon>Eukaryota</taxon>
        <taxon>Viridiplantae</taxon>
        <taxon>Streptophyta</taxon>
        <taxon>Embryophyta</taxon>
        <taxon>Tracheophyta</taxon>
        <taxon>Spermatophyta</taxon>
        <taxon>Magnoliopsida</taxon>
        <taxon>eudicotyledons</taxon>
        <taxon>Gunneridae</taxon>
        <taxon>Pentapetalae</taxon>
        <taxon>rosids</taxon>
        <taxon>Vitales</taxon>
        <taxon>Vitaceae</taxon>
        <taxon>Viteae</taxon>
        <taxon>Vitis</taxon>
    </lineage>
</organism>
<protein>
    <submittedName>
        <fullName evidence="2">Ubiquitin carboxyl-terminal hydrolase 4</fullName>
    </submittedName>
</protein>
<gene>
    <name evidence="2" type="primary">UBP4_0</name>
    <name evidence="2" type="ORF">CK203_112608</name>
</gene>
<keyword evidence="2" id="KW-0378">Hydrolase</keyword>
<evidence type="ECO:0000313" key="3">
    <source>
        <dbReference type="Proteomes" id="UP000288805"/>
    </source>
</evidence>
<feature type="compositionally biased region" description="Polar residues" evidence="1">
    <location>
        <begin position="286"/>
        <end position="300"/>
    </location>
</feature>
<proteinExistence type="predicted"/>
<dbReference type="GO" id="GO:0016787">
    <property type="term" value="F:hydrolase activity"/>
    <property type="evidence" value="ECO:0007669"/>
    <property type="project" value="UniProtKB-KW"/>
</dbReference>
<evidence type="ECO:0000313" key="2">
    <source>
        <dbReference type="EMBL" id="RVW20855.1"/>
    </source>
</evidence>
<name>A0A438CC83_VITVI</name>
<sequence>MSFSAATCIRYKSIEHRHLESSKEVVSPWEDSGGGGAFSKGKSFADVVYRGKKEIQDLGSLEAWPRLTWRELVSLRGKLYNWIGGTLMYDASRGEAKFLRFGVMVRGTFTHERESWRGRRVSCRRGIQVSPEKPSLSEQATKQSAPAEVRTTASPRLQRELCPYYVKANLIGKPRLVLRLSVLATLTIGSTFLNSEERTSRGTPKNVASLELFNDPLLKMKVHDPFLGNEEKGSSEKKVVGKDEEMEVEKALEDAHEFLNYLLNELVDILEKESHVAKTLPDESLPSGQTANGPRNAPTNGVQREPLVTWVHKNFQANGVFGVGVWKEILKESAWCWDNMVFKVGKGNKIRFWIDPWCGNNVLSQGFPDLFSMAAQRNVTVEEYWDQNLVELRNYRVTVEEDSILWKEGADGLFKVKKAYRVLANAEGAASLIAMFGWTKFQQKLLFLLGKLLGGRFLLWIGYREEGGNSPTGVSYVNVKRKRSIIS</sequence>
<dbReference type="Proteomes" id="UP000288805">
    <property type="component" value="Unassembled WGS sequence"/>
</dbReference>
<dbReference type="PANTHER" id="PTHR36617">
    <property type="entry name" value="PROTEIN, PUTATIVE-RELATED"/>
    <property type="match status" value="1"/>
</dbReference>
<feature type="region of interest" description="Disordered" evidence="1">
    <location>
        <begin position="280"/>
        <end position="300"/>
    </location>
</feature>
<dbReference type="EMBL" id="QGNW01002333">
    <property type="protein sequence ID" value="RVW20855.1"/>
    <property type="molecule type" value="Genomic_DNA"/>
</dbReference>
<reference evidence="2 3" key="1">
    <citation type="journal article" date="2018" name="PLoS Genet.">
        <title>Population sequencing reveals clonal diversity and ancestral inbreeding in the grapevine cultivar Chardonnay.</title>
        <authorList>
            <person name="Roach M.J."/>
            <person name="Johnson D.L."/>
            <person name="Bohlmann J."/>
            <person name="van Vuuren H.J."/>
            <person name="Jones S.J."/>
            <person name="Pretorius I.S."/>
            <person name="Schmidt S.A."/>
            <person name="Borneman A.R."/>
        </authorList>
    </citation>
    <scope>NUCLEOTIDE SEQUENCE [LARGE SCALE GENOMIC DNA]</scope>
    <source>
        <strain evidence="3">cv. Chardonnay</strain>
        <tissue evidence="2">Leaf</tissue>
    </source>
</reference>
<comment type="caution">
    <text evidence="2">The sequence shown here is derived from an EMBL/GenBank/DDBJ whole genome shotgun (WGS) entry which is preliminary data.</text>
</comment>
<feature type="region of interest" description="Disordered" evidence="1">
    <location>
        <begin position="127"/>
        <end position="152"/>
    </location>
</feature>
<dbReference type="PANTHER" id="PTHR36617:SF15">
    <property type="entry name" value="REVERSE TRANSCRIPTASE ZINC-BINDING DOMAIN-CONTAINING PROTEIN"/>
    <property type="match status" value="1"/>
</dbReference>
<dbReference type="AlphaFoldDB" id="A0A438CC83"/>
<evidence type="ECO:0000256" key="1">
    <source>
        <dbReference type="SAM" id="MobiDB-lite"/>
    </source>
</evidence>
<accession>A0A438CC83</accession>